<accession>A0A0E0KSC0</accession>
<dbReference type="InterPro" id="IPR009515">
    <property type="entry name" value="DUF1138"/>
</dbReference>
<keyword evidence="2" id="KW-1185">Reference proteome</keyword>
<dbReference type="Gramene" id="OPUNC04G15220.1">
    <property type="protein sequence ID" value="OPUNC04G15220.1"/>
    <property type="gene ID" value="OPUNC04G15220"/>
</dbReference>
<dbReference type="PANTHER" id="PTHR34267">
    <property type="entry name" value="OS11G0161033 PROTEIN"/>
    <property type="match status" value="1"/>
</dbReference>
<dbReference type="EnsemblPlants" id="OPUNC04G15220.1">
    <property type="protein sequence ID" value="OPUNC04G15220.1"/>
    <property type="gene ID" value="OPUNC04G15220"/>
</dbReference>
<evidence type="ECO:0000313" key="1">
    <source>
        <dbReference type="EnsemblPlants" id="OPUNC04G15220.1"/>
    </source>
</evidence>
<dbReference type="Proteomes" id="UP000026962">
    <property type="component" value="Chromosome 4"/>
</dbReference>
<reference evidence="1" key="1">
    <citation type="submission" date="2015-04" db="UniProtKB">
        <authorList>
            <consortium name="EnsemblPlants"/>
        </authorList>
    </citation>
    <scope>IDENTIFICATION</scope>
</reference>
<dbReference type="Pfam" id="PF06592">
    <property type="entry name" value="DUF1138"/>
    <property type="match status" value="1"/>
</dbReference>
<reference evidence="1" key="2">
    <citation type="submission" date="2018-05" db="EMBL/GenBank/DDBJ databases">
        <title>OpunRS2 (Oryza punctata Reference Sequence Version 2).</title>
        <authorList>
            <person name="Zhang J."/>
            <person name="Kudrna D."/>
            <person name="Lee S."/>
            <person name="Talag J."/>
            <person name="Welchert J."/>
            <person name="Wing R.A."/>
        </authorList>
    </citation>
    <scope>NUCLEOTIDE SEQUENCE [LARGE SCALE GENOMIC DNA]</scope>
</reference>
<sequence>MSTHKLGSSHEAWCCSRPLCVSSYEKHSSQTCNTRCIKFSVSISPSRTCNSTTTNPSGFIVSRAINQDMATKCIIGSVTASFAFAYVCGVYFADKKVLGGTTPRTVADKEWGKVTDEKLNAWPRVAGKPVAMNPVTRQNYVLVKKKASGSKKASEP</sequence>
<dbReference type="HOGENOM" id="CLU_1689557_0_0_1"/>
<dbReference type="STRING" id="4537.A0A0E0KSC0"/>
<proteinExistence type="predicted"/>
<organism evidence="1">
    <name type="scientific">Oryza punctata</name>
    <name type="common">Red rice</name>
    <dbReference type="NCBI Taxonomy" id="4537"/>
    <lineage>
        <taxon>Eukaryota</taxon>
        <taxon>Viridiplantae</taxon>
        <taxon>Streptophyta</taxon>
        <taxon>Embryophyta</taxon>
        <taxon>Tracheophyta</taxon>
        <taxon>Spermatophyta</taxon>
        <taxon>Magnoliopsida</taxon>
        <taxon>Liliopsida</taxon>
        <taxon>Poales</taxon>
        <taxon>Poaceae</taxon>
        <taxon>BOP clade</taxon>
        <taxon>Oryzoideae</taxon>
        <taxon>Oryzeae</taxon>
        <taxon>Oryzinae</taxon>
        <taxon>Oryza</taxon>
    </lineage>
</organism>
<dbReference type="AlphaFoldDB" id="A0A0E0KSC0"/>
<dbReference type="PANTHER" id="PTHR34267:SF18">
    <property type="entry name" value="OS04G0497300 PROTEIN"/>
    <property type="match status" value="1"/>
</dbReference>
<evidence type="ECO:0000313" key="2">
    <source>
        <dbReference type="Proteomes" id="UP000026962"/>
    </source>
</evidence>
<protein>
    <submittedName>
        <fullName evidence="1">Uncharacterized protein</fullName>
    </submittedName>
</protein>
<name>A0A0E0KSC0_ORYPU</name>